<comment type="caution">
    <text evidence="1">The sequence shown here is derived from an EMBL/GenBank/DDBJ whole genome shotgun (WGS) entry which is preliminary data.</text>
</comment>
<name>W1XH37_9ZZZZ</name>
<evidence type="ECO:0000313" key="1">
    <source>
        <dbReference type="EMBL" id="ETJ29658.1"/>
    </source>
</evidence>
<accession>W1XH37</accession>
<organism evidence="1">
    <name type="scientific">human gut metagenome</name>
    <dbReference type="NCBI Taxonomy" id="408170"/>
    <lineage>
        <taxon>unclassified sequences</taxon>
        <taxon>metagenomes</taxon>
        <taxon>organismal metagenomes</taxon>
    </lineage>
</organism>
<dbReference type="AlphaFoldDB" id="W1XH37"/>
<sequence>IIKARKEDADIKMKSLIMEARIFKSYCLKDNTETLDTKEMCNEIITLCKSDEGKKAKTKVVETMLNQADSLIKSGDVDE</sequence>
<protein>
    <submittedName>
        <fullName evidence="1">Tetratricopeptide repeat protein</fullName>
    </submittedName>
</protein>
<proteinExistence type="predicted"/>
<feature type="non-terminal residue" evidence="1">
    <location>
        <position position="1"/>
    </location>
</feature>
<feature type="non-terminal residue" evidence="1">
    <location>
        <position position="79"/>
    </location>
</feature>
<reference evidence="1" key="1">
    <citation type="submission" date="2013-12" db="EMBL/GenBank/DDBJ databases">
        <title>A Varibaculum cambriense genome reconstructed from a premature infant gut community with otherwise low bacterial novelty that shifts toward anaerobic metabolism during the third week of life.</title>
        <authorList>
            <person name="Brown C.T."/>
            <person name="Sharon I."/>
            <person name="Thomas B.C."/>
            <person name="Castelle C.J."/>
            <person name="Morowitz M.J."/>
            <person name="Banfield J.F."/>
        </authorList>
    </citation>
    <scope>NUCLEOTIDE SEQUENCE</scope>
</reference>
<gene>
    <name evidence="1" type="ORF">Q604_UNBC15817G0001</name>
</gene>
<dbReference type="EMBL" id="AZMM01015817">
    <property type="protein sequence ID" value="ETJ29658.1"/>
    <property type="molecule type" value="Genomic_DNA"/>
</dbReference>